<evidence type="ECO:0000313" key="5">
    <source>
        <dbReference type="Proteomes" id="UP000222056"/>
    </source>
</evidence>
<dbReference type="NCBIfam" id="TIGR00524">
    <property type="entry name" value="eIF-2B_rel"/>
    <property type="match status" value="1"/>
</dbReference>
<evidence type="ECO:0000256" key="3">
    <source>
        <dbReference type="HAMAP-Rule" id="MF_01678"/>
    </source>
</evidence>
<dbReference type="Proteomes" id="UP000222056">
    <property type="component" value="Unassembled WGS sequence"/>
</dbReference>
<comment type="function">
    <text evidence="3">Catalyzes the interconversion of methylthioribose-1-phosphate (MTR-1-P) into methylthioribulose-1-phosphate (MTRu-1-P).</text>
</comment>
<comment type="similarity">
    <text evidence="3">Belongs to the EIF-2B alpha/beta/delta subunits family. MtnA subfamily.</text>
</comment>
<feature type="binding site" evidence="3">
    <location>
        <position position="201"/>
    </location>
    <ligand>
        <name>substrate</name>
    </ligand>
</feature>
<proteinExistence type="inferred from homology"/>
<comment type="catalytic activity">
    <reaction evidence="2 3">
        <text>5-(methylsulfanyl)-alpha-D-ribose 1-phosphate = 5-(methylsulfanyl)-D-ribulose 1-phosphate</text>
        <dbReference type="Rhea" id="RHEA:19989"/>
        <dbReference type="ChEBI" id="CHEBI:58533"/>
        <dbReference type="ChEBI" id="CHEBI:58548"/>
        <dbReference type="EC" id="5.3.1.23"/>
    </reaction>
</comment>
<dbReference type="InterPro" id="IPR005251">
    <property type="entry name" value="IF-M1Pi"/>
</dbReference>
<dbReference type="InterPro" id="IPR037171">
    <property type="entry name" value="NagB/RpiA_transferase-like"/>
</dbReference>
<dbReference type="SUPFAM" id="SSF100950">
    <property type="entry name" value="NagB/RpiA/CoA transferase-like"/>
    <property type="match status" value="1"/>
</dbReference>
<name>A0A1H6FJQ5_THEAL</name>
<keyword evidence="1 3" id="KW-0413">Isomerase</keyword>
<feature type="site" description="Transition state stabilizer" evidence="3">
    <location>
        <position position="162"/>
    </location>
</feature>
<dbReference type="InterPro" id="IPR042529">
    <property type="entry name" value="IF_2B-like_C"/>
</dbReference>
<sequence>MSADDALAPTETSLARPIERSQDGTLRLLDQRALPHQERWIEVRTAEEAVAAIRALAVRGAPAIGIAAAYTIALIAEREGVEQARSAAHALASARPTAVNLGWACRRMLARLEACAGDGQDVASALASEADAIAHEQHAADRAIATAGAELVPPGGRLLTICNTGALATGAEGTALAVALEAHRRGRLAEVLVLETRPLLQGARLTTWELARAGVPHRLLCDSAAATACARGLVDCVFVGADRIARNGDVANKIGTYMLAVLARHHGIPFYVAAPLSTFDPATPDGRSIPIEERAPAEVSEFAGQAIAPARTKVWNPAFDITPAALVSAIVCERGVLRPPLATAIARVAGSAERSRRAGGAA</sequence>
<dbReference type="UniPathway" id="UPA00904">
    <property type="reaction ID" value="UER00874"/>
</dbReference>
<dbReference type="NCBIfam" id="TIGR00512">
    <property type="entry name" value="salvage_mtnA"/>
    <property type="match status" value="1"/>
</dbReference>
<feature type="binding site" evidence="3">
    <location>
        <position position="95"/>
    </location>
    <ligand>
        <name>substrate</name>
    </ligand>
</feature>
<accession>A0A1H6FJQ5</accession>
<dbReference type="Gene3D" id="1.20.120.420">
    <property type="entry name" value="translation initiation factor eif-2b, domain 1"/>
    <property type="match status" value="1"/>
</dbReference>
<evidence type="ECO:0000256" key="2">
    <source>
        <dbReference type="ARBA" id="ARBA00052401"/>
    </source>
</evidence>
<dbReference type="EC" id="5.3.1.23" evidence="3"/>
<dbReference type="OrthoDB" id="9803436at2"/>
<dbReference type="GO" id="GO:0019509">
    <property type="term" value="P:L-methionine salvage from methylthioadenosine"/>
    <property type="evidence" value="ECO:0007669"/>
    <property type="project" value="UniProtKB-UniRule"/>
</dbReference>
<dbReference type="EMBL" id="FNWJ01000001">
    <property type="protein sequence ID" value="SEH10398.1"/>
    <property type="molecule type" value="Genomic_DNA"/>
</dbReference>
<comment type="pathway">
    <text evidence="3">Amino-acid biosynthesis; L-methionine biosynthesis via salvage pathway; L-methionine from S-methyl-5-thio-alpha-D-ribose 1-phosphate: step 1/6.</text>
</comment>
<dbReference type="RefSeq" id="WP_093115489.1">
    <property type="nucleotide sequence ID" value="NZ_FNWJ01000001.1"/>
</dbReference>
<reference evidence="5" key="1">
    <citation type="submission" date="2016-10" db="EMBL/GenBank/DDBJ databases">
        <authorList>
            <person name="Varghese N."/>
            <person name="Submissions S."/>
        </authorList>
    </citation>
    <scope>NUCLEOTIDE SEQUENCE [LARGE SCALE GENOMIC DNA]</scope>
    <source>
        <strain evidence="5">ATCC 35263</strain>
    </source>
</reference>
<protein>
    <recommendedName>
        <fullName evidence="3">Methylthioribose-1-phosphate isomerase</fullName>
        <shortName evidence="3">M1Pi</shortName>
        <shortName evidence="3">MTR-1-P isomerase</shortName>
        <ecNumber evidence="3">5.3.1.23</ecNumber>
    </recommendedName>
    <alternativeName>
        <fullName evidence="3">S-methyl-5-thioribose-1-phosphate isomerase</fullName>
    </alternativeName>
</protein>
<organism evidence="4 5">
    <name type="scientific">Thermoleophilum album</name>
    <dbReference type="NCBI Taxonomy" id="29539"/>
    <lineage>
        <taxon>Bacteria</taxon>
        <taxon>Bacillati</taxon>
        <taxon>Actinomycetota</taxon>
        <taxon>Thermoleophilia</taxon>
        <taxon>Thermoleophilales</taxon>
        <taxon>Thermoleophilaceae</taxon>
        <taxon>Thermoleophilum</taxon>
    </lineage>
</organism>
<feature type="binding site" evidence="3">
    <location>
        <begin position="59"/>
        <end position="61"/>
    </location>
    <ligand>
        <name>substrate</name>
    </ligand>
</feature>
<dbReference type="InterPro" id="IPR027363">
    <property type="entry name" value="M1Pi_N"/>
</dbReference>
<feature type="binding site" evidence="3">
    <location>
        <begin position="252"/>
        <end position="253"/>
    </location>
    <ligand>
        <name>substrate</name>
    </ligand>
</feature>
<dbReference type="PANTHER" id="PTHR43475:SF1">
    <property type="entry name" value="METHYLTHIORIBOSE-1-PHOSPHATE ISOMERASE"/>
    <property type="match status" value="1"/>
</dbReference>
<dbReference type="InterPro" id="IPR000649">
    <property type="entry name" value="IF-2B-related"/>
</dbReference>
<dbReference type="AlphaFoldDB" id="A0A1H6FJQ5"/>
<evidence type="ECO:0000256" key="1">
    <source>
        <dbReference type="ARBA" id="ARBA00023235"/>
    </source>
</evidence>
<keyword evidence="5" id="KW-1185">Reference proteome</keyword>
<dbReference type="NCBIfam" id="NF004326">
    <property type="entry name" value="PRK05720.1"/>
    <property type="match status" value="1"/>
</dbReference>
<dbReference type="PANTHER" id="PTHR43475">
    <property type="entry name" value="METHYLTHIORIBOSE-1-PHOSPHATE ISOMERASE"/>
    <property type="match status" value="1"/>
</dbReference>
<dbReference type="Gene3D" id="3.40.50.10470">
    <property type="entry name" value="Translation initiation factor eif-2b, domain 2"/>
    <property type="match status" value="1"/>
</dbReference>
<feature type="active site" description="Proton donor" evidence="3">
    <location>
        <position position="242"/>
    </location>
</feature>
<dbReference type="GO" id="GO:0046523">
    <property type="term" value="F:S-methyl-5-thioribose-1-phosphate isomerase activity"/>
    <property type="evidence" value="ECO:0007669"/>
    <property type="project" value="UniProtKB-UniRule"/>
</dbReference>
<keyword evidence="3" id="KW-0028">Amino-acid biosynthesis</keyword>
<dbReference type="InterPro" id="IPR011559">
    <property type="entry name" value="Initiation_fac_2B_a/b/d"/>
</dbReference>
<dbReference type="HAMAP" id="MF_01678">
    <property type="entry name" value="Salvage_MtnA"/>
    <property type="match status" value="1"/>
</dbReference>
<dbReference type="STRING" id="29539.SAMN02745716_0247"/>
<evidence type="ECO:0000313" key="4">
    <source>
        <dbReference type="EMBL" id="SEH10398.1"/>
    </source>
</evidence>
<keyword evidence="3" id="KW-0486">Methionine biosynthesis</keyword>
<gene>
    <name evidence="3" type="primary">mtnA</name>
    <name evidence="4" type="ORF">SAMN02745716_0247</name>
</gene>
<dbReference type="Pfam" id="PF01008">
    <property type="entry name" value="IF-2B"/>
    <property type="match status" value="1"/>
</dbReference>
<dbReference type="FunFam" id="3.40.50.10470:FF:000006">
    <property type="entry name" value="Methylthioribose-1-phosphate isomerase"/>
    <property type="match status" value="1"/>
</dbReference>